<keyword evidence="2" id="KW-1003">Cell membrane</keyword>
<dbReference type="RefSeq" id="WP_016463375.1">
    <property type="nucleotide sequence ID" value="NZ_CP158846.1"/>
</dbReference>
<feature type="transmembrane region" description="Helical" evidence="6">
    <location>
        <begin position="112"/>
        <end position="134"/>
    </location>
</feature>
<accession>A0A4S2DBQ4</accession>
<keyword evidence="3 6" id="KW-0812">Transmembrane</keyword>
<name>A0A4S2DBQ4_9MICO</name>
<evidence type="ECO:0000256" key="2">
    <source>
        <dbReference type="ARBA" id="ARBA00022475"/>
    </source>
</evidence>
<dbReference type="PANTHER" id="PTHR30250">
    <property type="entry name" value="PST FAMILY PREDICTED COLANIC ACID TRANSPORTER"/>
    <property type="match status" value="1"/>
</dbReference>
<evidence type="ECO:0000313" key="7">
    <source>
        <dbReference type="EMBL" id="TGY39257.1"/>
    </source>
</evidence>
<organism evidence="7 8">
    <name type="scientific">Microbacterium laevaniformans</name>
    <dbReference type="NCBI Taxonomy" id="36807"/>
    <lineage>
        <taxon>Bacteria</taxon>
        <taxon>Bacillati</taxon>
        <taxon>Actinomycetota</taxon>
        <taxon>Actinomycetes</taxon>
        <taxon>Micrococcales</taxon>
        <taxon>Microbacteriaceae</taxon>
        <taxon>Microbacterium</taxon>
    </lineage>
</organism>
<feature type="transmembrane region" description="Helical" evidence="6">
    <location>
        <begin position="40"/>
        <end position="60"/>
    </location>
</feature>
<dbReference type="PANTHER" id="PTHR30250:SF11">
    <property type="entry name" value="O-ANTIGEN TRANSPORTER-RELATED"/>
    <property type="match status" value="1"/>
</dbReference>
<dbReference type="EMBL" id="SRYO01000001">
    <property type="protein sequence ID" value="TGY39257.1"/>
    <property type="molecule type" value="Genomic_DNA"/>
</dbReference>
<protein>
    <recommendedName>
        <fullName evidence="9">Polysaccharide biosynthesis protein</fullName>
    </recommendedName>
</protein>
<feature type="transmembrane region" description="Helical" evidence="6">
    <location>
        <begin position="80"/>
        <end position="106"/>
    </location>
</feature>
<sequence>MTVRADRSGLALILISTAVSGVVGYGIQIAVPAFVSPVDYVTFSVAWSAVFLIGTALSGVQQEVSRSVRPVDGPGTSWTLGSFSMIILLIVVAATGIAALLGSTALFGEAAIGGGIAVVAGSVGYLLVVLLSGVVYGTRRWFVAALITVVDAVVRGAAVATGLVLGVSIDILVFLVVIPFFVTFIVVGMFAKLTARGGYAVDAGTRVLLRNTGKTVGAAIAMGIMITGLPLLLRASTQDGGVTELAATIFAITLTRAPIVIPVIALQSYIIARARDREGVFFSVRVRHVAALSVALLVVGAVAGLAGPWAVSAISGGSLAITPILMAIIADSAVLVAAMAGLGSLLVASSRHDWYLGGWIVAAVLTVALLFSPVAFDARLEVALLLAPAAGLVVHVIGLQRVYARVRAAQLTDARGDDD</sequence>
<feature type="transmembrane region" description="Helical" evidence="6">
    <location>
        <begin position="171"/>
        <end position="195"/>
    </location>
</feature>
<feature type="transmembrane region" description="Helical" evidence="6">
    <location>
        <begin position="354"/>
        <end position="376"/>
    </location>
</feature>
<evidence type="ECO:0000256" key="5">
    <source>
        <dbReference type="ARBA" id="ARBA00023136"/>
    </source>
</evidence>
<dbReference type="AlphaFoldDB" id="A0A4S2DBQ4"/>
<comment type="caution">
    <text evidence="7">The sequence shown here is derived from an EMBL/GenBank/DDBJ whole genome shotgun (WGS) entry which is preliminary data.</text>
</comment>
<dbReference type="Proteomes" id="UP000309893">
    <property type="component" value="Unassembled WGS sequence"/>
</dbReference>
<keyword evidence="4 6" id="KW-1133">Transmembrane helix</keyword>
<gene>
    <name evidence="7" type="ORF">E5344_01235</name>
</gene>
<feature type="transmembrane region" description="Helical" evidence="6">
    <location>
        <begin position="245"/>
        <end position="269"/>
    </location>
</feature>
<evidence type="ECO:0000256" key="3">
    <source>
        <dbReference type="ARBA" id="ARBA00022692"/>
    </source>
</evidence>
<feature type="transmembrane region" description="Helical" evidence="6">
    <location>
        <begin position="382"/>
        <end position="399"/>
    </location>
</feature>
<dbReference type="InterPro" id="IPR050833">
    <property type="entry name" value="Poly_Biosynth_Transport"/>
</dbReference>
<feature type="transmembrane region" description="Helical" evidence="6">
    <location>
        <begin position="323"/>
        <end position="347"/>
    </location>
</feature>
<evidence type="ECO:0000256" key="4">
    <source>
        <dbReference type="ARBA" id="ARBA00022989"/>
    </source>
</evidence>
<feature type="transmembrane region" description="Helical" evidence="6">
    <location>
        <begin position="216"/>
        <end position="233"/>
    </location>
</feature>
<comment type="subcellular location">
    <subcellularLocation>
        <location evidence="1">Cell membrane</location>
        <topology evidence="1">Multi-pass membrane protein</topology>
    </subcellularLocation>
</comment>
<proteinExistence type="predicted"/>
<dbReference type="GO" id="GO:0005886">
    <property type="term" value="C:plasma membrane"/>
    <property type="evidence" value="ECO:0007669"/>
    <property type="project" value="UniProtKB-SubCell"/>
</dbReference>
<dbReference type="OrthoDB" id="4771963at2"/>
<evidence type="ECO:0000313" key="8">
    <source>
        <dbReference type="Proteomes" id="UP000309893"/>
    </source>
</evidence>
<evidence type="ECO:0000256" key="1">
    <source>
        <dbReference type="ARBA" id="ARBA00004651"/>
    </source>
</evidence>
<feature type="transmembrane region" description="Helical" evidence="6">
    <location>
        <begin position="141"/>
        <end position="165"/>
    </location>
</feature>
<evidence type="ECO:0008006" key="9">
    <source>
        <dbReference type="Google" id="ProtNLM"/>
    </source>
</evidence>
<reference evidence="7 8" key="1">
    <citation type="submission" date="2019-04" db="EMBL/GenBank/DDBJ databases">
        <title>Microbes associate with the intestines of laboratory mice.</title>
        <authorList>
            <person name="Navarre W."/>
            <person name="Wong E."/>
            <person name="Huang K."/>
            <person name="Tropini C."/>
            <person name="Ng K."/>
            <person name="Yu B."/>
        </authorList>
    </citation>
    <scope>NUCLEOTIDE SEQUENCE [LARGE SCALE GENOMIC DNA]</scope>
    <source>
        <strain evidence="7 8">NM46_B2-13</strain>
    </source>
</reference>
<evidence type="ECO:0000256" key="6">
    <source>
        <dbReference type="SAM" id="Phobius"/>
    </source>
</evidence>
<feature type="transmembrane region" description="Helical" evidence="6">
    <location>
        <begin position="289"/>
        <end position="311"/>
    </location>
</feature>
<keyword evidence="5 6" id="KW-0472">Membrane</keyword>
<feature type="transmembrane region" description="Helical" evidence="6">
    <location>
        <begin position="12"/>
        <end position="34"/>
    </location>
</feature>